<evidence type="ECO:0000256" key="1">
    <source>
        <dbReference type="ARBA" id="ARBA00004141"/>
    </source>
</evidence>
<feature type="transmembrane region" description="Helical" evidence="6">
    <location>
        <begin position="248"/>
        <end position="269"/>
    </location>
</feature>
<organism evidence="7 8">
    <name type="scientific">Furculomyces boomerangus</name>
    <dbReference type="NCBI Taxonomy" id="61424"/>
    <lineage>
        <taxon>Eukaryota</taxon>
        <taxon>Fungi</taxon>
        <taxon>Fungi incertae sedis</taxon>
        <taxon>Zoopagomycota</taxon>
        <taxon>Kickxellomycotina</taxon>
        <taxon>Harpellomycetes</taxon>
        <taxon>Harpellales</taxon>
        <taxon>Harpellaceae</taxon>
        <taxon>Furculomyces</taxon>
    </lineage>
</organism>
<dbReference type="Pfam" id="PF03006">
    <property type="entry name" value="HlyIII"/>
    <property type="match status" value="1"/>
</dbReference>
<dbReference type="GO" id="GO:0046872">
    <property type="term" value="F:metal ion binding"/>
    <property type="evidence" value="ECO:0007669"/>
    <property type="project" value="UniProtKB-KW"/>
</dbReference>
<dbReference type="OrthoDB" id="529367at2759"/>
<feature type="transmembrane region" description="Helical" evidence="6">
    <location>
        <begin position="187"/>
        <end position="210"/>
    </location>
</feature>
<dbReference type="GO" id="GO:0006882">
    <property type="term" value="P:intracellular zinc ion homeostasis"/>
    <property type="evidence" value="ECO:0007669"/>
    <property type="project" value="TreeGrafter"/>
</dbReference>
<name>A0A2T9Z219_9FUNG</name>
<keyword evidence="5" id="KW-0479">Metal-binding</keyword>
<feature type="binding site" evidence="5">
    <location>
        <position position="319"/>
    </location>
    <ligand>
        <name>Zn(2+)</name>
        <dbReference type="ChEBI" id="CHEBI:29105"/>
    </ligand>
</feature>
<evidence type="ECO:0000256" key="3">
    <source>
        <dbReference type="ARBA" id="ARBA00022989"/>
    </source>
</evidence>
<accession>A0A2T9Z219</accession>
<sequence length="362" mass="42411">MIKGDFKDKLINVIASIIAIIFILEQLGKKVIRNALLEQLYSRKSIILIKFKSVYRPLISSYNLLVDSSEKNTEKASDTPVWQCEPFILSGYRKQTFSYTKCFKSIFYLHNESVNILSHLFGVFLFLYMFSRDYYTAKETFVYSWHSKRNEFIIISFYNASAVFCMLFSSIYHTFNCHSKDHSTCWLKIDFIGILVLIFGTFLTGIYYGFYYFKWLFIFYTSLISIISIAALIVSVSEKFSNPHGRALRAKVFSGIAISGILPLLNIHYIYGIDMILRSIILQYLFYSLILYGIGVVIYANRFPERFWPGKFDLFMGSHQLFHISVLLAAYTYYHALSYAFFNDYILTLGYYYNTHLYPYTI</sequence>
<feature type="transmembrane region" description="Helical" evidence="6">
    <location>
        <begin position="152"/>
        <end position="175"/>
    </location>
</feature>
<reference evidence="7 8" key="1">
    <citation type="journal article" date="2018" name="MBio">
        <title>Comparative Genomics Reveals the Core Gene Toolbox for the Fungus-Insect Symbiosis.</title>
        <authorList>
            <person name="Wang Y."/>
            <person name="Stata M."/>
            <person name="Wang W."/>
            <person name="Stajich J.E."/>
            <person name="White M.M."/>
            <person name="Moncalvo J.M."/>
        </authorList>
    </citation>
    <scope>NUCLEOTIDE SEQUENCE [LARGE SCALE GENOMIC DNA]</scope>
    <source>
        <strain evidence="7 8">AUS-77-4</strain>
    </source>
</reference>
<protein>
    <submittedName>
        <fullName evidence="7">Uncharacterized protein</fullName>
    </submittedName>
</protein>
<comment type="caution">
    <text evidence="7">The sequence shown here is derived from an EMBL/GenBank/DDBJ whole genome shotgun (WGS) entry which is preliminary data.</text>
</comment>
<evidence type="ECO:0000256" key="2">
    <source>
        <dbReference type="ARBA" id="ARBA00022692"/>
    </source>
</evidence>
<feature type="transmembrane region" description="Helical" evidence="6">
    <location>
        <begin position="321"/>
        <end position="342"/>
    </location>
</feature>
<evidence type="ECO:0000313" key="8">
    <source>
        <dbReference type="Proteomes" id="UP000245699"/>
    </source>
</evidence>
<feature type="transmembrane region" description="Helical" evidence="6">
    <location>
        <begin position="216"/>
        <end position="236"/>
    </location>
</feature>
<keyword evidence="5" id="KW-0862">Zinc</keyword>
<feature type="transmembrane region" description="Helical" evidence="6">
    <location>
        <begin position="114"/>
        <end position="132"/>
    </location>
</feature>
<evidence type="ECO:0000256" key="6">
    <source>
        <dbReference type="SAM" id="Phobius"/>
    </source>
</evidence>
<keyword evidence="8" id="KW-1185">Reference proteome</keyword>
<feature type="transmembrane region" description="Helical" evidence="6">
    <location>
        <begin position="281"/>
        <end position="300"/>
    </location>
</feature>
<gene>
    <name evidence="7" type="ORF">BB559_001411</name>
</gene>
<dbReference type="GO" id="GO:0038023">
    <property type="term" value="F:signaling receptor activity"/>
    <property type="evidence" value="ECO:0007669"/>
    <property type="project" value="TreeGrafter"/>
</dbReference>
<feature type="transmembrane region" description="Helical" evidence="6">
    <location>
        <begin position="6"/>
        <end position="24"/>
    </location>
</feature>
<keyword evidence="2 6" id="KW-0812">Transmembrane</keyword>
<dbReference type="PANTHER" id="PTHR20855:SF130">
    <property type="entry name" value="HAEMOLYSIN-III FAMILY PROTEIN"/>
    <property type="match status" value="1"/>
</dbReference>
<evidence type="ECO:0000313" key="7">
    <source>
        <dbReference type="EMBL" id="PVU98632.1"/>
    </source>
</evidence>
<evidence type="ECO:0000256" key="4">
    <source>
        <dbReference type="ARBA" id="ARBA00023136"/>
    </source>
</evidence>
<evidence type="ECO:0000256" key="5">
    <source>
        <dbReference type="PIRSR" id="PIRSR604254-1"/>
    </source>
</evidence>
<feature type="binding site" evidence="5">
    <location>
        <position position="323"/>
    </location>
    <ligand>
        <name>Zn(2+)</name>
        <dbReference type="ChEBI" id="CHEBI:29105"/>
    </ligand>
</feature>
<dbReference type="PANTHER" id="PTHR20855">
    <property type="entry name" value="ADIPOR/PROGESTIN RECEPTOR-RELATED"/>
    <property type="match status" value="1"/>
</dbReference>
<keyword evidence="3 6" id="KW-1133">Transmembrane helix</keyword>
<keyword evidence="4 6" id="KW-0472">Membrane</keyword>
<proteinExistence type="predicted"/>
<dbReference type="EMBL" id="MBFT01000073">
    <property type="protein sequence ID" value="PVU98632.1"/>
    <property type="molecule type" value="Genomic_DNA"/>
</dbReference>
<dbReference type="AlphaFoldDB" id="A0A2T9Z219"/>
<dbReference type="Proteomes" id="UP000245699">
    <property type="component" value="Unassembled WGS sequence"/>
</dbReference>
<dbReference type="GO" id="GO:0016020">
    <property type="term" value="C:membrane"/>
    <property type="evidence" value="ECO:0007669"/>
    <property type="project" value="UniProtKB-SubCell"/>
</dbReference>
<dbReference type="InterPro" id="IPR004254">
    <property type="entry name" value="AdipoR/HlyIII-related"/>
</dbReference>
<feature type="binding site" evidence="5">
    <location>
        <position position="173"/>
    </location>
    <ligand>
        <name>Zn(2+)</name>
        <dbReference type="ChEBI" id="CHEBI:29105"/>
    </ligand>
</feature>
<comment type="subcellular location">
    <subcellularLocation>
        <location evidence="1">Membrane</location>
        <topology evidence="1">Multi-pass membrane protein</topology>
    </subcellularLocation>
</comment>
<dbReference type="STRING" id="61424.A0A2T9Z219"/>